<feature type="domain" description="SPX" evidence="8">
    <location>
        <begin position="1"/>
        <end position="165"/>
    </location>
</feature>
<dbReference type="GO" id="GO:0006799">
    <property type="term" value="P:polyphosphate biosynthetic process"/>
    <property type="evidence" value="ECO:0007669"/>
    <property type="project" value="UniProtKB-ARBA"/>
</dbReference>
<dbReference type="GO" id="GO:0042144">
    <property type="term" value="P:vacuole fusion, non-autophagic"/>
    <property type="evidence" value="ECO:0007669"/>
    <property type="project" value="TreeGrafter"/>
</dbReference>
<dbReference type="PANTHER" id="PTHR46140:SF1">
    <property type="entry name" value="VACUOLAR TRANSPORTER CHAPERONE COMPLEX SUBUNIT 4-RELATED"/>
    <property type="match status" value="1"/>
</dbReference>
<reference evidence="9 10" key="1">
    <citation type="submission" date="2016-03" db="EMBL/GenBank/DDBJ databases">
        <authorList>
            <person name="Ploux O."/>
        </authorList>
    </citation>
    <scope>NUCLEOTIDE SEQUENCE [LARGE SCALE GENOMIC DNA]</scope>
    <source>
        <strain evidence="9 10">UAMH 11012</strain>
    </source>
</reference>
<dbReference type="GO" id="GO:0007034">
    <property type="term" value="P:vacuolar transport"/>
    <property type="evidence" value="ECO:0007669"/>
    <property type="project" value="TreeGrafter"/>
</dbReference>
<organism evidence="9 10">
    <name type="scientific">Phialocephala subalpina</name>
    <dbReference type="NCBI Taxonomy" id="576137"/>
    <lineage>
        <taxon>Eukaryota</taxon>
        <taxon>Fungi</taxon>
        <taxon>Dikarya</taxon>
        <taxon>Ascomycota</taxon>
        <taxon>Pezizomycotina</taxon>
        <taxon>Leotiomycetes</taxon>
        <taxon>Helotiales</taxon>
        <taxon>Mollisiaceae</taxon>
        <taxon>Phialocephala</taxon>
        <taxon>Phialocephala fortinii species complex</taxon>
    </lineage>
</organism>
<protein>
    <recommendedName>
        <fullName evidence="8">SPX domain-containing protein</fullName>
    </recommendedName>
</protein>
<evidence type="ECO:0000313" key="10">
    <source>
        <dbReference type="Proteomes" id="UP000184330"/>
    </source>
</evidence>
<feature type="region of interest" description="Disordered" evidence="6">
    <location>
        <begin position="197"/>
        <end position="218"/>
    </location>
</feature>
<dbReference type="InterPro" id="IPR004331">
    <property type="entry name" value="SPX_dom"/>
</dbReference>
<feature type="transmembrane region" description="Helical" evidence="7">
    <location>
        <begin position="419"/>
        <end position="440"/>
    </location>
</feature>
<evidence type="ECO:0000256" key="7">
    <source>
        <dbReference type="SAM" id="Phobius"/>
    </source>
</evidence>
<keyword evidence="4 7" id="KW-1133">Transmembrane helix</keyword>
<dbReference type="EMBL" id="FJOG01000016">
    <property type="protein sequence ID" value="CZR60391.1"/>
    <property type="molecule type" value="Genomic_DNA"/>
</dbReference>
<dbReference type="Proteomes" id="UP000184330">
    <property type="component" value="Unassembled WGS sequence"/>
</dbReference>
<dbReference type="AlphaFoldDB" id="A0A1L7X5W1"/>
<sequence length="443" mass="49925">MKYGETFQAQSVPQWAPYNVDYNELKNLIKVHTTKDQAQAIAIPGQADTQLEKFEALFFNELSNQHDRVDLFVKSKADEVYRRLQYLQKLVVRLLARCADSAAVGKAMSSKRREKFAKYDLQIERCGEDIRALQRFTAAQRMAFHKILKKYKKWTGSRALGERFNDEILGNPKSFVRRDFEPLTTQYTTLLATLRASSPDSTYPASPSISRRGSRRPSAQVQVQQQSYWNEYDHGSDVEANEEAYTIYVDPDGESFPGSKAFAFFFSEVKKPFEKVKEWFSPTSSPRERQPLLGNRNESFFNEQRSTIDTDADDDGAYASSSDFPSGYATHYATFPSVTDQRHSRAKEKLLFKTMLGSFGASLLFLLIAAILVATGKRKLRVEVDAGAIVGIVASLCFNMAAIGAVLGRQQKLGWLHRLLVAIAFIAICAFNGMLLVVVANTM</sequence>
<evidence type="ECO:0000256" key="3">
    <source>
        <dbReference type="ARBA" id="ARBA00022692"/>
    </source>
</evidence>
<dbReference type="GO" id="GO:0000329">
    <property type="term" value="C:fungal-type vacuole membrane"/>
    <property type="evidence" value="ECO:0007669"/>
    <property type="project" value="TreeGrafter"/>
</dbReference>
<keyword evidence="2" id="KW-0926">Vacuole</keyword>
<proteinExistence type="predicted"/>
<keyword evidence="10" id="KW-1185">Reference proteome</keyword>
<accession>A0A1L7X5W1</accession>
<dbReference type="GO" id="GO:0016237">
    <property type="term" value="P:microautophagy"/>
    <property type="evidence" value="ECO:0007669"/>
    <property type="project" value="TreeGrafter"/>
</dbReference>
<evidence type="ECO:0000259" key="8">
    <source>
        <dbReference type="PROSITE" id="PS51382"/>
    </source>
</evidence>
<evidence type="ECO:0000256" key="2">
    <source>
        <dbReference type="ARBA" id="ARBA00022554"/>
    </source>
</evidence>
<name>A0A1L7X5W1_9HELO</name>
<dbReference type="PROSITE" id="PS51382">
    <property type="entry name" value="SPX"/>
    <property type="match status" value="1"/>
</dbReference>
<evidence type="ECO:0000256" key="5">
    <source>
        <dbReference type="ARBA" id="ARBA00023136"/>
    </source>
</evidence>
<feature type="transmembrane region" description="Helical" evidence="7">
    <location>
        <begin position="386"/>
        <end position="407"/>
    </location>
</feature>
<comment type="subcellular location">
    <subcellularLocation>
        <location evidence="1">Vacuole membrane</location>
        <topology evidence="1">Multi-pass membrane protein</topology>
    </subcellularLocation>
</comment>
<dbReference type="PANTHER" id="PTHR46140">
    <property type="entry name" value="VACUOLAR TRANSPORTER CHAPERONE 1-RELATED"/>
    <property type="match status" value="1"/>
</dbReference>
<evidence type="ECO:0000313" key="9">
    <source>
        <dbReference type="EMBL" id="CZR60391.1"/>
    </source>
</evidence>
<dbReference type="InterPro" id="IPR051572">
    <property type="entry name" value="VTC_Complex_Subunit"/>
</dbReference>
<keyword evidence="5 7" id="KW-0472">Membrane</keyword>
<dbReference type="STRING" id="576137.A0A1L7X5W1"/>
<evidence type="ECO:0000256" key="6">
    <source>
        <dbReference type="SAM" id="MobiDB-lite"/>
    </source>
</evidence>
<feature type="transmembrane region" description="Helical" evidence="7">
    <location>
        <begin position="350"/>
        <end position="374"/>
    </location>
</feature>
<gene>
    <name evidence="9" type="ORF">PAC_10287</name>
</gene>
<dbReference type="OrthoDB" id="5588846at2759"/>
<evidence type="ECO:0000256" key="4">
    <source>
        <dbReference type="ARBA" id="ARBA00022989"/>
    </source>
</evidence>
<dbReference type="CDD" id="cd14474">
    <property type="entry name" value="SPX_YDR089W"/>
    <property type="match status" value="1"/>
</dbReference>
<evidence type="ECO:0000256" key="1">
    <source>
        <dbReference type="ARBA" id="ARBA00004128"/>
    </source>
</evidence>
<dbReference type="GO" id="GO:0033254">
    <property type="term" value="C:vacuolar transporter chaperone complex"/>
    <property type="evidence" value="ECO:0007669"/>
    <property type="project" value="TreeGrafter"/>
</dbReference>
<keyword evidence="3 7" id="KW-0812">Transmembrane</keyword>